<evidence type="ECO:0000313" key="2">
    <source>
        <dbReference type="Proteomes" id="UP001501231"/>
    </source>
</evidence>
<dbReference type="EMBL" id="BAAARW010000002">
    <property type="protein sequence ID" value="GAA2400479.1"/>
    <property type="molecule type" value="Genomic_DNA"/>
</dbReference>
<gene>
    <name evidence="1" type="ORF">GCM10010191_04550</name>
</gene>
<name>A0ABP5VDU7_9ACTN</name>
<evidence type="ECO:0000313" key="1">
    <source>
        <dbReference type="EMBL" id="GAA2400479.1"/>
    </source>
</evidence>
<proteinExistence type="predicted"/>
<dbReference type="RefSeq" id="WP_344586630.1">
    <property type="nucleotide sequence ID" value="NZ_BAAARW010000002.1"/>
</dbReference>
<accession>A0ABP5VDU7</accession>
<dbReference type="Proteomes" id="UP001501231">
    <property type="component" value="Unassembled WGS sequence"/>
</dbReference>
<sequence>MPAHTSSGDITASIRCDLASSAQTGAPPLGHLAGLHRKPTDVGGYTLTLDPGRPLMAGGAGILEFAMLADLALGGAIRNRVGLALPMPTISMTLQLAPGRIREVEWADAERAVQLERTATARTRLHTADGEVIGDAVGVFALPRLPYDGPGRAMPWDIPLVEDANAPLRAVDDVDAASALGDESLVACIASHAAGTPDCAWGTRHVAEQLTAVTELALTPTPLMANRLGHIQGGALFTTAVLAAGQAGAFPVDALVTGTIEFIDGADLDDLLVPEVTILRAGGRSLIASVVLVQDGRVRCHVTTIFRR</sequence>
<dbReference type="Gene3D" id="3.10.129.10">
    <property type="entry name" value="Hotdog Thioesterase"/>
    <property type="match status" value="2"/>
</dbReference>
<dbReference type="SUPFAM" id="SSF54637">
    <property type="entry name" value="Thioesterase/thiol ester dehydrase-isomerase"/>
    <property type="match status" value="1"/>
</dbReference>
<dbReference type="InterPro" id="IPR029069">
    <property type="entry name" value="HotDog_dom_sf"/>
</dbReference>
<organism evidence="1 2">
    <name type="scientific">Actinomadura vinacea</name>
    <dbReference type="NCBI Taxonomy" id="115336"/>
    <lineage>
        <taxon>Bacteria</taxon>
        <taxon>Bacillati</taxon>
        <taxon>Actinomycetota</taxon>
        <taxon>Actinomycetes</taxon>
        <taxon>Streptosporangiales</taxon>
        <taxon>Thermomonosporaceae</taxon>
        <taxon>Actinomadura</taxon>
    </lineage>
</organism>
<reference evidence="2" key="1">
    <citation type="journal article" date="2019" name="Int. J. Syst. Evol. Microbiol.">
        <title>The Global Catalogue of Microorganisms (GCM) 10K type strain sequencing project: providing services to taxonomists for standard genome sequencing and annotation.</title>
        <authorList>
            <consortium name="The Broad Institute Genomics Platform"/>
            <consortium name="The Broad Institute Genome Sequencing Center for Infectious Disease"/>
            <person name="Wu L."/>
            <person name="Ma J."/>
        </authorList>
    </citation>
    <scope>NUCLEOTIDE SEQUENCE [LARGE SCALE GENOMIC DNA]</scope>
    <source>
        <strain evidence="2">JCM 3325</strain>
    </source>
</reference>
<protein>
    <submittedName>
        <fullName evidence="1">Uncharacterized protein</fullName>
    </submittedName>
</protein>
<keyword evidence="2" id="KW-1185">Reference proteome</keyword>
<comment type="caution">
    <text evidence="1">The sequence shown here is derived from an EMBL/GenBank/DDBJ whole genome shotgun (WGS) entry which is preliminary data.</text>
</comment>